<feature type="region of interest" description="Disordered" evidence="1">
    <location>
        <begin position="89"/>
        <end position="116"/>
    </location>
</feature>
<feature type="compositionally biased region" description="Polar residues" evidence="1">
    <location>
        <begin position="25"/>
        <end position="39"/>
    </location>
</feature>
<name>A0A3B1E9G2_9ZZZZ</name>
<gene>
    <name evidence="2" type="ORF">MNB_ARC-1_1258</name>
</gene>
<dbReference type="InterPro" id="IPR011250">
    <property type="entry name" value="OMP/PagP_B-barrel"/>
</dbReference>
<feature type="compositionally biased region" description="Polar residues" evidence="1">
    <location>
        <begin position="102"/>
        <end position="116"/>
    </location>
</feature>
<proteinExistence type="predicted"/>
<accession>A0A3B1E9G2</accession>
<evidence type="ECO:0000256" key="1">
    <source>
        <dbReference type="SAM" id="MobiDB-lite"/>
    </source>
</evidence>
<dbReference type="AlphaFoldDB" id="A0A3B1E9G2"/>
<protein>
    <recommendedName>
        <fullName evidence="3">Outer membrane protein beta-barrel domain-containing protein</fullName>
    </recommendedName>
</protein>
<feature type="region of interest" description="Disordered" evidence="1">
    <location>
        <begin position="25"/>
        <end position="73"/>
    </location>
</feature>
<dbReference type="SUPFAM" id="SSF56925">
    <property type="entry name" value="OMPA-like"/>
    <property type="match status" value="1"/>
</dbReference>
<evidence type="ECO:0008006" key="3">
    <source>
        <dbReference type="Google" id="ProtNLM"/>
    </source>
</evidence>
<organism evidence="2">
    <name type="scientific">hydrothermal vent metagenome</name>
    <dbReference type="NCBI Taxonomy" id="652676"/>
    <lineage>
        <taxon>unclassified sequences</taxon>
        <taxon>metagenomes</taxon>
        <taxon>ecological metagenomes</taxon>
    </lineage>
</organism>
<feature type="compositionally biased region" description="Basic residues" evidence="1">
    <location>
        <begin position="42"/>
        <end position="73"/>
    </location>
</feature>
<dbReference type="Gene3D" id="2.40.160.20">
    <property type="match status" value="1"/>
</dbReference>
<evidence type="ECO:0000313" key="2">
    <source>
        <dbReference type="EMBL" id="VAY87986.1"/>
    </source>
</evidence>
<dbReference type="EMBL" id="UOYO01000040">
    <property type="protein sequence ID" value="VAY87986.1"/>
    <property type="molecule type" value="Genomic_DNA"/>
</dbReference>
<sequence>MIINKIILLIFILLLTNSQARDNRYNQSKQYKKNSSYNQSKQYKKTKRYKQNKRYKKNSRYKKTKRYKQNKRYKRSRKYNKINKYRQNRRYGKAKQYRKSSRSTQRNAKTLSNNNYGTGQNDTYSYMFLLALNFPSLNIVQTGVEIDLNDARNTGVGFDIGVGYRYNKNIFSTLNIQQIPLPIGSIGNYYVSTNYIYSDTKYRPYIGMTIGYSTLTFDKSPFANTISVGQEELILNNLLYGIQLGLTKNIYDKMSLFAQYQYLTLNHILDINDGIAQTNYKSQQNLSLGIRYEF</sequence>
<feature type="compositionally biased region" description="Basic residues" evidence="1">
    <location>
        <begin position="89"/>
        <end position="101"/>
    </location>
</feature>
<reference evidence="2" key="1">
    <citation type="submission" date="2018-10" db="EMBL/GenBank/DDBJ databases">
        <authorList>
            <person name="Aoki K."/>
        </authorList>
    </citation>
    <scope>NUCLEOTIDE SEQUENCE</scope>
</reference>